<dbReference type="AlphaFoldDB" id="A0A915JQK3"/>
<protein>
    <submittedName>
        <fullName evidence="2">Uncharacterized protein</fullName>
    </submittedName>
</protein>
<proteinExistence type="predicted"/>
<keyword evidence="1" id="KW-1185">Reference proteome</keyword>
<name>A0A915JQK3_ROMCU</name>
<dbReference type="Proteomes" id="UP000887565">
    <property type="component" value="Unplaced"/>
</dbReference>
<evidence type="ECO:0000313" key="2">
    <source>
        <dbReference type="WBParaSite" id="nRc.2.0.1.t28186-RA"/>
    </source>
</evidence>
<organism evidence="1 2">
    <name type="scientific">Romanomermis culicivorax</name>
    <name type="common">Nematode worm</name>
    <dbReference type="NCBI Taxonomy" id="13658"/>
    <lineage>
        <taxon>Eukaryota</taxon>
        <taxon>Metazoa</taxon>
        <taxon>Ecdysozoa</taxon>
        <taxon>Nematoda</taxon>
        <taxon>Enoplea</taxon>
        <taxon>Dorylaimia</taxon>
        <taxon>Mermithida</taxon>
        <taxon>Mermithoidea</taxon>
        <taxon>Mermithidae</taxon>
        <taxon>Romanomermis</taxon>
    </lineage>
</organism>
<dbReference type="WBParaSite" id="nRc.2.0.1.t28186-RA">
    <property type="protein sequence ID" value="nRc.2.0.1.t28186-RA"/>
    <property type="gene ID" value="nRc.2.0.1.g28186"/>
</dbReference>
<sequence length="77" mass="8946">MEIIPVLSRGASRHRVLEWIEQPAPGGELFHNSAELCPERYKNVDQNFTNAAIRMHELQNKKIEFCDVGWKVWIAQV</sequence>
<reference evidence="2" key="1">
    <citation type="submission" date="2022-11" db="UniProtKB">
        <authorList>
            <consortium name="WormBaseParasite"/>
        </authorList>
    </citation>
    <scope>IDENTIFICATION</scope>
</reference>
<accession>A0A915JQK3</accession>
<evidence type="ECO:0000313" key="1">
    <source>
        <dbReference type="Proteomes" id="UP000887565"/>
    </source>
</evidence>